<gene>
    <name evidence="3" type="ORF">PSFLO_02637</name>
</gene>
<organism evidence="3 4">
    <name type="scientific">Pseudozyma flocculosa</name>
    <dbReference type="NCBI Taxonomy" id="84751"/>
    <lineage>
        <taxon>Eukaryota</taxon>
        <taxon>Fungi</taxon>
        <taxon>Dikarya</taxon>
        <taxon>Basidiomycota</taxon>
        <taxon>Ustilaginomycotina</taxon>
        <taxon>Ustilaginomycetes</taxon>
        <taxon>Ustilaginales</taxon>
        <taxon>Ustilaginaceae</taxon>
        <taxon>Pseudozyma</taxon>
    </lineage>
</organism>
<feature type="region of interest" description="Disordered" evidence="1">
    <location>
        <begin position="39"/>
        <end position="80"/>
    </location>
</feature>
<evidence type="ECO:0008006" key="5">
    <source>
        <dbReference type="Google" id="ProtNLM"/>
    </source>
</evidence>
<evidence type="ECO:0000256" key="1">
    <source>
        <dbReference type="SAM" id="MobiDB-lite"/>
    </source>
</evidence>
<proteinExistence type="predicted"/>
<evidence type="ECO:0000256" key="2">
    <source>
        <dbReference type="SAM" id="SignalP"/>
    </source>
</evidence>
<dbReference type="AlphaFoldDB" id="A0A5C3EZE6"/>
<protein>
    <recommendedName>
        <fullName evidence="5">Secreted protein</fullName>
    </recommendedName>
</protein>
<feature type="chain" id="PRO_5022718955" description="Secreted protein" evidence="2">
    <location>
        <begin position="30"/>
        <end position="162"/>
    </location>
</feature>
<feature type="signal peptide" evidence="2">
    <location>
        <begin position="1"/>
        <end position="29"/>
    </location>
</feature>
<accession>A0A5C3EZE6</accession>
<keyword evidence="2" id="KW-0732">Signal</keyword>
<keyword evidence="4" id="KW-1185">Reference proteome</keyword>
<evidence type="ECO:0000313" key="3">
    <source>
        <dbReference type="EMBL" id="SPO37165.1"/>
    </source>
</evidence>
<reference evidence="3 4" key="1">
    <citation type="submission" date="2018-03" db="EMBL/GenBank/DDBJ databases">
        <authorList>
            <person name="Guldener U."/>
        </authorList>
    </citation>
    <scope>NUCLEOTIDE SEQUENCE [LARGE SCALE GENOMIC DNA]</scope>
    <source>
        <strain evidence="3 4">DAOM196992</strain>
    </source>
</reference>
<evidence type="ECO:0000313" key="4">
    <source>
        <dbReference type="Proteomes" id="UP000323386"/>
    </source>
</evidence>
<sequence length="162" mass="17200">MWIASSRSSLRLALPWLLLPLHALPKAVARVSPVGRSDVQIPIRSHRNRSSGSTRPSSRSSTTSCTAHYSVNGPQSSAGPVQSIKLHASAKEHTAKKAEPLGAVVAHRILASRPFRLRLVARLAAAAAGSRFAFLPDLGFHSCTQTFVDEAPPMVCASSVAC</sequence>
<dbReference type="EMBL" id="OOIP01000006">
    <property type="protein sequence ID" value="SPO37165.1"/>
    <property type="molecule type" value="Genomic_DNA"/>
</dbReference>
<dbReference type="Proteomes" id="UP000323386">
    <property type="component" value="Unassembled WGS sequence"/>
</dbReference>
<feature type="compositionally biased region" description="Polar residues" evidence="1">
    <location>
        <begin position="67"/>
        <end position="80"/>
    </location>
</feature>
<name>A0A5C3EZE6_9BASI</name>
<feature type="compositionally biased region" description="Low complexity" evidence="1">
    <location>
        <begin position="50"/>
        <end position="66"/>
    </location>
</feature>